<organism evidence="2 3">
    <name type="scientific">Actinopolymorpha rutila</name>
    <dbReference type="NCBI Taxonomy" id="446787"/>
    <lineage>
        <taxon>Bacteria</taxon>
        <taxon>Bacillati</taxon>
        <taxon>Actinomycetota</taxon>
        <taxon>Actinomycetes</taxon>
        <taxon>Propionibacteriales</taxon>
        <taxon>Actinopolymorphaceae</taxon>
        <taxon>Actinopolymorpha</taxon>
    </lineage>
</organism>
<protein>
    <submittedName>
        <fullName evidence="2">Metal-responsive CopG/Arc/MetJ family transcriptional regulator</fullName>
    </submittedName>
</protein>
<dbReference type="Proteomes" id="UP000579605">
    <property type="component" value="Unassembled WGS sequence"/>
</dbReference>
<dbReference type="GO" id="GO:0006355">
    <property type="term" value="P:regulation of DNA-templated transcription"/>
    <property type="evidence" value="ECO:0007669"/>
    <property type="project" value="InterPro"/>
</dbReference>
<accession>A0A852ZIQ4</accession>
<comment type="caution">
    <text evidence="2">The sequence shown here is derived from an EMBL/GenBank/DDBJ whole genome shotgun (WGS) entry which is preliminary data.</text>
</comment>
<reference evidence="2 3" key="1">
    <citation type="submission" date="2020-07" db="EMBL/GenBank/DDBJ databases">
        <title>Sequencing the genomes of 1000 actinobacteria strains.</title>
        <authorList>
            <person name="Klenk H.-P."/>
        </authorList>
    </citation>
    <scope>NUCLEOTIDE SEQUENCE [LARGE SCALE GENOMIC DNA]</scope>
    <source>
        <strain evidence="2 3">DSM 18448</strain>
    </source>
</reference>
<evidence type="ECO:0000313" key="3">
    <source>
        <dbReference type="Proteomes" id="UP000579605"/>
    </source>
</evidence>
<name>A0A852ZIQ4_9ACTN</name>
<feature type="domain" description="Arc-like DNA binding" evidence="1">
    <location>
        <begin position="8"/>
        <end position="41"/>
    </location>
</feature>
<dbReference type="InterPro" id="IPR010985">
    <property type="entry name" value="Ribbon_hlx_hlx"/>
</dbReference>
<dbReference type="Pfam" id="PF03869">
    <property type="entry name" value="Arc"/>
    <property type="match status" value="1"/>
</dbReference>
<proteinExistence type="predicted"/>
<dbReference type="AlphaFoldDB" id="A0A852ZIQ4"/>
<dbReference type="EMBL" id="JACBZH010000001">
    <property type="protein sequence ID" value="NYH92937.1"/>
    <property type="molecule type" value="Genomic_DNA"/>
</dbReference>
<dbReference type="RefSeq" id="WP_179790369.1">
    <property type="nucleotide sequence ID" value="NZ_BAAARR010000031.1"/>
</dbReference>
<dbReference type="SUPFAM" id="SSF47598">
    <property type="entry name" value="Ribbon-helix-helix"/>
    <property type="match status" value="1"/>
</dbReference>
<dbReference type="InterPro" id="IPR013321">
    <property type="entry name" value="Arc_rbn_hlx_hlx"/>
</dbReference>
<evidence type="ECO:0000313" key="2">
    <source>
        <dbReference type="EMBL" id="NYH92937.1"/>
    </source>
</evidence>
<sequence>MSEPEKVQFNVYLPRDLVTQVKHRAIDEGRSLSELVERVMRGYIDNASTTKGASR</sequence>
<dbReference type="InterPro" id="IPR005569">
    <property type="entry name" value="Arc_DNA-bd_dom"/>
</dbReference>
<evidence type="ECO:0000259" key="1">
    <source>
        <dbReference type="Pfam" id="PF03869"/>
    </source>
</evidence>
<dbReference type="GO" id="GO:0003677">
    <property type="term" value="F:DNA binding"/>
    <property type="evidence" value="ECO:0007669"/>
    <property type="project" value="InterPro"/>
</dbReference>
<keyword evidence="3" id="KW-1185">Reference proteome</keyword>
<dbReference type="Gene3D" id="1.10.1220.10">
    <property type="entry name" value="Met repressor-like"/>
    <property type="match status" value="1"/>
</dbReference>
<gene>
    <name evidence="2" type="ORF">F4554_005575</name>
</gene>